<sequence>MDEMVRMQAADGRTIRAPFGLLDRSKVIQEMCRHTRPSSASDNHQDKDMVECLLPLHGIRSTEVLLKLLLWAEYHKGDEEPAWVAKMEPVTAYEMELFVHDWDKEFMREKIEFVFALMEAADYLDIPWLYKLAAYKIALHSRHIRDDGIADDLKQYQERIHAMAMFEWTGETSERALEEVAAEKIAFEVDNHRVHFVVISCAINYPVRSG</sequence>
<dbReference type="GeneID" id="108077107"/>
<dbReference type="Proteomes" id="UP001652661">
    <property type="component" value="Chromosome X"/>
</dbReference>
<proteinExistence type="inferred from homology"/>
<dbReference type="GO" id="GO:0006511">
    <property type="term" value="P:ubiquitin-dependent protein catabolic process"/>
    <property type="evidence" value="ECO:0007669"/>
    <property type="project" value="InterPro"/>
</dbReference>
<dbReference type="SUPFAM" id="SSF81382">
    <property type="entry name" value="Skp1 dimerisation domain-like"/>
    <property type="match status" value="1"/>
</dbReference>
<dbReference type="OrthoDB" id="2342932at2759"/>
<dbReference type="InterPro" id="IPR011333">
    <property type="entry name" value="SKP1/BTB/POZ_sf"/>
</dbReference>
<dbReference type="InterPro" id="IPR001232">
    <property type="entry name" value="SKP1-like"/>
</dbReference>
<keyword evidence="2" id="KW-1185">Reference proteome</keyword>
<dbReference type="RefSeq" id="XP_017025792.1">
    <property type="nucleotide sequence ID" value="XM_017170303.3"/>
</dbReference>
<dbReference type="InterPro" id="IPR036296">
    <property type="entry name" value="SKP1-like_dim_sf"/>
</dbReference>
<evidence type="ECO:0000256" key="1">
    <source>
        <dbReference type="ARBA" id="ARBA00009993"/>
    </source>
</evidence>
<dbReference type="SMART" id="SM00512">
    <property type="entry name" value="Skp1"/>
    <property type="match status" value="1"/>
</dbReference>
<dbReference type="Gene3D" id="3.30.710.10">
    <property type="entry name" value="Potassium Channel Kv1.1, Chain A"/>
    <property type="match status" value="1"/>
</dbReference>
<name>A0A6P4IA68_DROKI</name>
<comment type="similarity">
    <text evidence="1">Belongs to the SKP1 family.</text>
</comment>
<reference evidence="3" key="1">
    <citation type="submission" date="2025-08" db="UniProtKB">
        <authorList>
            <consortium name="RefSeq"/>
        </authorList>
    </citation>
    <scope>IDENTIFICATION</scope>
    <source>
        <strain evidence="3">14028-0561.14</strain>
        <tissue evidence="3">Whole fly</tissue>
    </source>
</reference>
<accession>A0A6P4IA68</accession>
<protein>
    <submittedName>
        <fullName evidence="3">Uncharacterized protein</fullName>
    </submittedName>
</protein>
<organism evidence="2 3">
    <name type="scientific">Drosophila kikkawai</name>
    <name type="common">Fruit fly</name>
    <dbReference type="NCBI Taxonomy" id="30033"/>
    <lineage>
        <taxon>Eukaryota</taxon>
        <taxon>Metazoa</taxon>
        <taxon>Ecdysozoa</taxon>
        <taxon>Arthropoda</taxon>
        <taxon>Hexapoda</taxon>
        <taxon>Insecta</taxon>
        <taxon>Pterygota</taxon>
        <taxon>Neoptera</taxon>
        <taxon>Endopterygota</taxon>
        <taxon>Diptera</taxon>
        <taxon>Brachycera</taxon>
        <taxon>Muscomorpha</taxon>
        <taxon>Ephydroidea</taxon>
        <taxon>Drosophilidae</taxon>
        <taxon>Drosophila</taxon>
        <taxon>Sophophora</taxon>
    </lineage>
</organism>
<evidence type="ECO:0000313" key="2">
    <source>
        <dbReference type="Proteomes" id="UP001652661"/>
    </source>
</evidence>
<evidence type="ECO:0000313" key="3">
    <source>
        <dbReference type="RefSeq" id="XP_017025792.1"/>
    </source>
</evidence>
<dbReference type="AlphaFoldDB" id="A0A6P4IA68"/>
<gene>
    <name evidence="3" type="primary">LOC108077107</name>
</gene>